<dbReference type="AlphaFoldDB" id="A0AAV3VS50"/>
<gene>
    <name evidence="2" type="ORF">CDIOL_02610</name>
</gene>
<feature type="transmembrane region" description="Helical" evidence="1">
    <location>
        <begin position="16"/>
        <end position="36"/>
    </location>
</feature>
<evidence type="ECO:0008006" key="4">
    <source>
        <dbReference type="Google" id="ProtNLM"/>
    </source>
</evidence>
<protein>
    <recommendedName>
        <fullName evidence="4">Oligopeptide transport permease C-like N-terminal domain-containing protein</fullName>
    </recommendedName>
</protein>
<accession>A0AAV3VS50</accession>
<evidence type="ECO:0000313" key="3">
    <source>
        <dbReference type="Proteomes" id="UP000325212"/>
    </source>
</evidence>
<dbReference type="Proteomes" id="UP000325212">
    <property type="component" value="Unassembled WGS sequence"/>
</dbReference>
<keyword evidence="1" id="KW-0472">Membrane</keyword>
<keyword evidence="1" id="KW-1133">Transmembrane helix</keyword>
<keyword evidence="1" id="KW-0812">Transmembrane</keyword>
<evidence type="ECO:0000256" key="1">
    <source>
        <dbReference type="SAM" id="Phobius"/>
    </source>
</evidence>
<organism evidence="2 3">
    <name type="scientific">Clostridium diolis</name>
    <dbReference type="NCBI Taxonomy" id="223919"/>
    <lineage>
        <taxon>Bacteria</taxon>
        <taxon>Bacillati</taxon>
        <taxon>Bacillota</taxon>
        <taxon>Clostridia</taxon>
        <taxon>Eubacteriales</taxon>
        <taxon>Clostridiaceae</taxon>
        <taxon>Clostridium</taxon>
    </lineage>
</organism>
<reference evidence="2 3" key="1">
    <citation type="submission" date="2019-06" db="EMBL/GenBank/DDBJ databases">
        <title>Draft genome sequence of Clostridium diolis DSM 15410.</title>
        <authorList>
            <person name="Kobayashi H."/>
            <person name="Tanizawa Y."/>
            <person name="Tohno M."/>
        </authorList>
    </citation>
    <scope>NUCLEOTIDE SEQUENCE [LARGE SCALE GENOMIC DNA]</scope>
    <source>
        <strain evidence="2 3">DSM 15410</strain>
    </source>
</reference>
<keyword evidence="3" id="KW-1185">Reference proteome</keyword>
<name>A0AAV3VS50_9CLOT</name>
<dbReference type="EMBL" id="BJLA01000001">
    <property type="protein sequence ID" value="GEA29338.1"/>
    <property type="molecule type" value="Genomic_DNA"/>
</dbReference>
<proteinExistence type="predicted"/>
<evidence type="ECO:0000313" key="2">
    <source>
        <dbReference type="EMBL" id="GEA29338.1"/>
    </source>
</evidence>
<comment type="caution">
    <text evidence="2">The sequence shown here is derived from an EMBL/GenBank/DDBJ whole genome shotgun (WGS) entry which is preliminary data.</text>
</comment>
<sequence>MKLMSNFINEIKKNRALGFALVSSIVVILAILVLTFEPFAEIPFVYNQF</sequence>